<dbReference type="Pfam" id="PF02464">
    <property type="entry name" value="CinA"/>
    <property type="match status" value="1"/>
</dbReference>
<dbReference type="RefSeq" id="WP_205110664.1">
    <property type="nucleotide sequence ID" value="NZ_JACJJL010000019.1"/>
</dbReference>
<name>A0A938WLU8_9BACT</name>
<dbReference type="SUPFAM" id="SSF142433">
    <property type="entry name" value="CinA-like"/>
    <property type="match status" value="1"/>
</dbReference>
<dbReference type="EMBL" id="JACJJL010000019">
    <property type="protein sequence ID" value="MBM6662326.1"/>
    <property type="molecule type" value="Genomic_DNA"/>
</dbReference>
<protein>
    <submittedName>
        <fullName evidence="2">CinA family protein</fullName>
    </submittedName>
</protein>
<evidence type="ECO:0000313" key="2">
    <source>
        <dbReference type="EMBL" id="MBM6662326.1"/>
    </source>
</evidence>
<organism evidence="2 3">
    <name type="scientific">Marseilla massiliensis</name>
    <dbReference type="NCBI Taxonomy" id="1841864"/>
    <lineage>
        <taxon>Bacteria</taxon>
        <taxon>Pseudomonadati</taxon>
        <taxon>Bacteroidota</taxon>
        <taxon>Bacteroidia</taxon>
        <taxon>Bacteroidales</taxon>
        <taxon>Prevotellaceae</taxon>
        <taxon>Marseilla</taxon>
    </lineage>
</organism>
<dbReference type="Gene3D" id="3.90.950.20">
    <property type="entry name" value="CinA-like"/>
    <property type="match status" value="1"/>
</dbReference>
<dbReference type="Proteomes" id="UP000764045">
    <property type="component" value="Unassembled WGS sequence"/>
</dbReference>
<keyword evidence="3" id="KW-1185">Reference proteome</keyword>
<dbReference type="NCBIfam" id="TIGR00199">
    <property type="entry name" value="PncC_domain"/>
    <property type="match status" value="1"/>
</dbReference>
<reference evidence="2 3" key="1">
    <citation type="journal article" date="2021" name="Sci. Rep.">
        <title>The distribution of antibiotic resistance genes in chicken gut microbiota commensals.</title>
        <authorList>
            <person name="Juricova H."/>
            <person name="Matiasovicova J."/>
            <person name="Kubasova T."/>
            <person name="Cejkova D."/>
            <person name="Rychlik I."/>
        </authorList>
    </citation>
    <scope>NUCLEOTIDE SEQUENCE [LARGE SCALE GENOMIC DNA]</scope>
    <source>
        <strain evidence="2 3">An819</strain>
    </source>
</reference>
<sequence>MEFESKIISREISQLLWEREQTLGTAESCTGGRIAEAIISVPGASKYFKGGIISYANEIKERMLGVPHELIEEKTAVCEEVAVAMVEGACRALCTDFAIAATGLAGPTGGSKEIPVGTIWVACGSPGSVRTLKVEEDHGRDINLAIATKKSMQLFLDFLREEDAEQAGDNGGGADE</sequence>
<feature type="domain" description="CinA C-terminal" evidence="1">
    <location>
        <begin position="8"/>
        <end position="157"/>
    </location>
</feature>
<proteinExistence type="predicted"/>
<dbReference type="InterPro" id="IPR036653">
    <property type="entry name" value="CinA-like_C"/>
</dbReference>
<comment type="caution">
    <text evidence="2">The sequence shown here is derived from an EMBL/GenBank/DDBJ whole genome shotgun (WGS) entry which is preliminary data.</text>
</comment>
<evidence type="ECO:0000259" key="1">
    <source>
        <dbReference type="Pfam" id="PF02464"/>
    </source>
</evidence>
<accession>A0A938WLU8</accession>
<dbReference type="AlphaFoldDB" id="A0A938WLU8"/>
<dbReference type="InterPro" id="IPR008136">
    <property type="entry name" value="CinA_C"/>
</dbReference>
<evidence type="ECO:0000313" key="3">
    <source>
        <dbReference type="Proteomes" id="UP000764045"/>
    </source>
</evidence>
<gene>
    <name evidence="2" type="ORF">H6B30_11290</name>
</gene>